<reference evidence="1 2" key="1">
    <citation type="journal article" date="2016" name="Nat. Commun.">
        <title>Thousands of microbial genomes shed light on interconnected biogeochemical processes in an aquifer system.</title>
        <authorList>
            <person name="Anantharaman K."/>
            <person name="Brown C.T."/>
            <person name="Hug L.A."/>
            <person name="Sharon I."/>
            <person name="Castelle C.J."/>
            <person name="Probst A.J."/>
            <person name="Thomas B.C."/>
            <person name="Singh A."/>
            <person name="Wilkins M.J."/>
            <person name="Karaoz U."/>
            <person name="Brodie E.L."/>
            <person name="Williams K.H."/>
            <person name="Hubbard S.S."/>
            <person name="Banfield J.F."/>
        </authorList>
    </citation>
    <scope>NUCLEOTIDE SEQUENCE [LARGE SCALE GENOMIC DNA]</scope>
</reference>
<dbReference type="EMBL" id="MHUG01000006">
    <property type="protein sequence ID" value="OHA73838.1"/>
    <property type="molecule type" value="Genomic_DNA"/>
</dbReference>
<gene>
    <name evidence="1" type="ORF">A3B24_02600</name>
</gene>
<organism evidence="1 2">
    <name type="scientific">Candidatus Wildermuthbacteria bacterium RIFCSPLOWO2_01_FULL_48_16</name>
    <dbReference type="NCBI Taxonomy" id="1802461"/>
    <lineage>
        <taxon>Bacteria</taxon>
        <taxon>Candidatus Wildermuthiibacteriota</taxon>
    </lineage>
</organism>
<comment type="caution">
    <text evidence="1">The sequence shown here is derived from an EMBL/GenBank/DDBJ whole genome shotgun (WGS) entry which is preliminary data.</text>
</comment>
<sequence>MQVTGVTASSATTVYGTGSAAATRVEGQTITYGSGTFTVAKDGTSPSDALVAGNQTATNARFKFTAQNESFTLTELFLKLASGKSAAVDSAILKDGSTVLATLPFGTNADSDSNNVTDSVAFTGLTVVVPANSSKVLTVDLDLADVSTNFSTTGLALQLTVDEMKFLSSAGTETTDATPGIGGTNPAGNTQIVFKGYPLITSDNAGLSGTFTNLSTTDLYKWKVKATGGSLAIKQFKFAVSFTDVNTQDLKVDQFTLFKGALNITGDVTMREESGNSVESTTHSVSESTDGADVLFIAWDDDKEDTIGSGEEVTYTLKGVPAGFNSVSGSKDSVAFTLVADNEESAGVVRKFIARDATLNTLELGATVGLTTGDLSDLIWSDVSSTAHDPDETAAGSGSGDWHDGYLVEQLNLSSKAWSL</sequence>
<dbReference type="AlphaFoldDB" id="A0A1G2RMW5"/>
<evidence type="ECO:0000313" key="2">
    <source>
        <dbReference type="Proteomes" id="UP000176917"/>
    </source>
</evidence>
<accession>A0A1G2RMW5</accession>
<evidence type="ECO:0000313" key="1">
    <source>
        <dbReference type="EMBL" id="OHA73838.1"/>
    </source>
</evidence>
<protein>
    <submittedName>
        <fullName evidence="1">Uncharacterized protein</fullName>
    </submittedName>
</protein>
<proteinExistence type="predicted"/>
<name>A0A1G2RMW5_9BACT</name>
<dbReference type="Proteomes" id="UP000176917">
    <property type="component" value="Unassembled WGS sequence"/>
</dbReference>